<dbReference type="EMBL" id="CH473956">
    <property type="protein sequence ID" value="EDM17324.1"/>
    <property type="molecule type" value="Genomic_DNA"/>
</dbReference>
<evidence type="ECO:0000313" key="2">
    <source>
        <dbReference type="Proteomes" id="UP000234681"/>
    </source>
</evidence>
<evidence type="ECO:0000313" key="1">
    <source>
        <dbReference type="EMBL" id="EDM17324.1"/>
    </source>
</evidence>
<sequence length="48" mass="5467">MKAQLGICEACSELARRRPSSLWAGGSCMAPLMRWRTWNRWKASLGSR</sequence>
<protein>
    <submittedName>
        <fullName evidence="1">Kinesin family member 22, isoform CRA_e</fullName>
    </submittedName>
</protein>
<dbReference type="Proteomes" id="UP000234681">
    <property type="component" value="Chromosome 1"/>
</dbReference>
<organism evidence="1 2">
    <name type="scientific">Rattus norvegicus</name>
    <name type="common">Rat</name>
    <dbReference type="NCBI Taxonomy" id="10116"/>
    <lineage>
        <taxon>Eukaryota</taxon>
        <taxon>Metazoa</taxon>
        <taxon>Chordata</taxon>
        <taxon>Craniata</taxon>
        <taxon>Vertebrata</taxon>
        <taxon>Euteleostomi</taxon>
        <taxon>Mammalia</taxon>
        <taxon>Eutheria</taxon>
        <taxon>Euarchontoglires</taxon>
        <taxon>Glires</taxon>
        <taxon>Rodentia</taxon>
        <taxon>Myomorpha</taxon>
        <taxon>Muroidea</taxon>
        <taxon>Muridae</taxon>
        <taxon>Murinae</taxon>
        <taxon>Rattus</taxon>
    </lineage>
</organism>
<accession>A6I9K8</accession>
<dbReference type="AlphaFoldDB" id="A6I9K8"/>
<gene>
    <name evidence="1 3" type="primary">Kif22</name>
    <name evidence="1" type="ORF">rCG_39781</name>
</gene>
<dbReference type="RGD" id="1311886">
    <property type="gene designation" value="Kif22"/>
</dbReference>
<evidence type="ECO:0000313" key="3">
    <source>
        <dbReference type="RGD" id="1311886"/>
    </source>
</evidence>
<proteinExistence type="predicted"/>
<name>A6I9K8_RAT</name>
<reference evidence="1 2" key="1">
    <citation type="submission" date="2005-09" db="EMBL/GenBank/DDBJ databases">
        <authorList>
            <person name="Mural R.J."/>
            <person name="Li P.W."/>
            <person name="Adams M.D."/>
            <person name="Amanatides P.G."/>
            <person name="Baden-Tillson H."/>
            <person name="Barnstead M."/>
            <person name="Chin S.H."/>
            <person name="Dew I."/>
            <person name="Evans C.A."/>
            <person name="Ferriera S."/>
            <person name="Flanigan M."/>
            <person name="Fosler C."/>
            <person name="Glodek A."/>
            <person name="Gu Z."/>
            <person name="Holt R.A."/>
            <person name="Jennings D."/>
            <person name="Kraft C.L."/>
            <person name="Lu F."/>
            <person name="Nguyen T."/>
            <person name="Nusskern D.R."/>
            <person name="Pfannkoch C.M."/>
            <person name="Sitter C."/>
            <person name="Sutton G.G."/>
            <person name="Venter J.C."/>
            <person name="Wang Z."/>
            <person name="Woodage T."/>
            <person name="Zheng X.H."/>
            <person name="Zhong F."/>
        </authorList>
    </citation>
    <scope>NUCLEOTIDE SEQUENCE [LARGE SCALE GENOMIC DNA]</scope>
    <source>
        <strain>BN</strain>
        <strain evidence="2">Sprague-Dawley</strain>
    </source>
</reference>